<dbReference type="AlphaFoldDB" id="A0A402ABT4"/>
<evidence type="ECO:0000313" key="2">
    <source>
        <dbReference type="Proteomes" id="UP000287188"/>
    </source>
</evidence>
<gene>
    <name evidence="1" type="ORF">KDK_03560</name>
</gene>
<organism evidence="1 2">
    <name type="scientific">Dictyobacter kobayashii</name>
    <dbReference type="NCBI Taxonomy" id="2014872"/>
    <lineage>
        <taxon>Bacteria</taxon>
        <taxon>Bacillati</taxon>
        <taxon>Chloroflexota</taxon>
        <taxon>Ktedonobacteria</taxon>
        <taxon>Ktedonobacterales</taxon>
        <taxon>Dictyobacteraceae</taxon>
        <taxon>Dictyobacter</taxon>
    </lineage>
</organism>
<name>A0A402ABT4_9CHLR</name>
<sequence>MGDHALLGCKDAQTAATACKQVFVFRLRHVQDCALSFEENKVLIAKADI</sequence>
<proteinExistence type="predicted"/>
<accession>A0A402ABT4</accession>
<reference evidence="2" key="1">
    <citation type="submission" date="2018-12" db="EMBL/GenBank/DDBJ databases">
        <title>Tengunoibacter tsumagoiensis gen. nov., sp. nov., Dictyobacter kobayashii sp. nov., D. alpinus sp. nov., and D. joshuensis sp. nov. and description of Dictyobacteraceae fam. nov. within the order Ktedonobacterales isolated from Tengu-no-mugimeshi.</title>
        <authorList>
            <person name="Wang C.M."/>
            <person name="Zheng Y."/>
            <person name="Sakai Y."/>
            <person name="Toyoda A."/>
            <person name="Minakuchi Y."/>
            <person name="Abe K."/>
            <person name="Yokota A."/>
            <person name="Yabe S."/>
        </authorList>
    </citation>
    <scope>NUCLEOTIDE SEQUENCE [LARGE SCALE GENOMIC DNA]</scope>
    <source>
        <strain evidence="2">Uno11</strain>
    </source>
</reference>
<dbReference type="EMBL" id="BIFS01000001">
    <property type="protein sequence ID" value="GCE16556.1"/>
    <property type="molecule type" value="Genomic_DNA"/>
</dbReference>
<keyword evidence="2" id="KW-1185">Reference proteome</keyword>
<comment type="caution">
    <text evidence="1">The sequence shown here is derived from an EMBL/GenBank/DDBJ whole genome shotgun (WGS) entry which is preliminary data.</text>
</comment>
<protein>
    <submittedName>
        <fullName evidence="1">Uncharacterized protein</fullName>
    </submittedName>
</protein>
<evidence type="ECO:0000313" key="1">
    <source>
        <dbReference type="EMBL" id="GCE16556.1"/>
    </source>
</evidence>
<dbReference type="Proteomes" id="UP000287188">
    <property type="component" value="Unassembled WGS sequence"/>
</dbReference>